<dbReference type="GO" id="GO:0005507">
    <property type="term" value="F:copper ion binding"/>
    <property type="evidence" value="ECO:0007669"/>
    <property type="project" value="InterPro"/>
</dbReference>
<evidence type="ECO:0000259" key="2">
    <source>
        <dbReference type="Pfam" id="PF00394"/>
    </source>
</evidence>
<dbReference type="SUPFAM" id="SSF54849">
    <property type="entry name" value="GroEL-intermediate domain like"/>
    <property type="match status" value="1"/>
</dbReference>
<evidence type="ECO:0000256" key="1">
    <source>
        <dbReference type="ARBA" id="ARBA00010609"/>
    </source>
</evidence>
<comment type="similarity">
    <text evidence="1">Belongs to the multicopper oxidase family.</text>
</comment>
<dbReference type="Pfam" id="PF01464">
    <property type="entry name" value="SLT"/>
    <property type="match status" value="1"/>
</dbReference>
<dbReference type="AlphaFoldDB" id="A0A6A3B3V2"/>
<evidence type="ECO:0000313" key="5">
    <source>
        <dbReference type="EMBL" id="KAE8710347.1"/>
    </source>
</evidence>
<sequence length="373" mass="42179">MFLCQISSKFELRHFCRTAGTSALLKLSQLMADDLGFIDSISVEEIGGSRVTVVRSEEGGNKISTVLLRGSTDSILDDLERDVDDGVNTYKAMCRDSRIVLGATTTEIELAVAEIVTSRHFDTHIESEMIFAIAELESNRQPLAMQYDKKAKVTKVGIMQIFPTTAEWLVRECHISLYKVEEDPDILYRPFVNAREFSSRVEPTFKVFEFELDSARLHPYPGPNINSTTNNNIVINVFNHLDEPFLFTWSGIQQRKISWQDGVLETNYLIVPGTNFTYHFQVKDQIDSYIYYPSTAMHRALVVLVVLSHKELRGFLDRGRPLGRPDGVLINGKAGKVGAKQEALFTMEPGKTYRYRICNVGLKASINKSIILH</sequence>
<organism evidence="5 6">
    <name type="scientific">Hibiscus syriacus</name>
    <name type="common">Rose of Sharon</name>
    <dbReference type="NCBI Taxonomy" id="106335"/>
    <lineage>
        <taxon>Eukaryota</taxon>
        <taxon>Viridiplantae</taxon>
        <taxon>Streptophyta</taxon>
        <taxon>Embryophyta</taxon>
        <taxon>Tracheophyta</taxon>
        <taxon>Spermatophyta</taxon>
        <taxon>Magnoliopsida</taxon>
        <taxon>eudicotyledons</taxon>
        <taxon>Gunneridae</taxon>
        <taxon>Pentapetalae</taxon>
        <taxon>rosids</taxon>
        <taxon>malvids</taxon>
        <taxon>Malvales</taxon>
        <taxon>Malvaceae</taxon>
        <taxon>Malvoideae</taxon>
        <taxon>Hibiscus</taxon>
    </lineage>
</organism>
<reference evidence="5" key="1">
    <citation type="submission" date="2019-09" db="EMBL/GenBank/DDBJ databases">
        <title>Draft genome information of white flower Hibiscus syriacus.</title>
        <authorList>
            <person name="Kim Y.-M."/>
        </authorList>
    </citation>
    <scope>NUCLEOTIDE SEQUENCE [LARGE SCALE GENOMIC DNA]</scope>
    <source>
        <strain evidence="5">YM2019G1</strain>
    </source>
</reference>
<evidence type="ECO:0000313" key="6">
    <source>
        <dbReference type="Proteomes" id="UP000436088"/>
    </source>
</evidence>
<dbReference type="Gene3D" id="3.30.260.10">
    <property type="entry name" value="TCP-1-like chaperonin intermediate domain"/>
    <property type="match status" value="1"/>
</dbReference>
<gene>
    <name evidence="5" type="ORF">F3Y22_tig00110321pilonHSYRG00011</name>
</gene>
<dbReference type="Gene3D" id="2.60.40.420">
    <property type="entry name" value="Cupredoxins - blue copper proteins"/>
    <property type="match status" value="2"/>
</dbReference>
<dbReference type="SUPFAM" id="SSF53955">
    <property type="entry name" value="Lysozyme-like"/>
    <property type="match status" value="1"/>
</dbReference>
<dbReference type="SUPFAM" id="SSF49503">
    <property type="entry name" value="Cupredoxins"/>
    <property type="match status" value="2"/>
</dbReference>
<name>A0A6A3B3V2_HIBSY</name>
<dbReference type="InterPro" id="IPR002423">
    <property type="entry name" value="Cpn60/GroEL/TCP-1"/>
</dbReference>
<dbReference type="EMBL" id="VEPZ02000929">
    <property type="protein sequence ID" value="KAE8710347.1"/>
    <property type="molecule type" value="Genomic_DNA"/>
</dbReference>
<dbReference type="InterPro" id="IPR011707">
    <property type="entry name" value="Cu-oxidase-like_N"/>
</dbReference>
<feature type="domain" description="Plastocyanin-like" evidence="4">
    <location>
        <begin position="220"/>
        <end position="300"/>
    </location>
</feature>
<dbReference type="SUPFAM" id="SSF52029">
    <property type="entry name" value="GroEL apical domain-like"/>
    <property type="match status" value="1"/>
</dbReference>
<protein>
    <submittedName>
        <fullName evidence="5">L-ascorbate oxidase-like protein</fullName>
    </submittedName>
</protein>
<dbReference type="GO" id="GO:0005524">
    <property type="term" value="F:ATP binding"/>
    <property type="evidence" value="ECO:0007669"/>
    <property type="project" value="InterPro"/>
</dbReference>
<dbReference type="InterPro" id="IPR023346">
    <property type="entry name" value="Lysozyme-like_dom_sf"/>
</dbReference>
<dbReference type="InterPro" id="IPR008972">
    <property type="entry name" value="Cupredoxin"/>
</dbReference>
<accession>A0A6A3B3V2</accession>
<dbReference type="PANTHER" id="PTHR37179">
    <property type="entry name" value="TRANSGLYCOSYLASE"/>
    <property type="match status" value="1"/>
</dbReference>
<dbReference type="InterPro" id="IPR027409">
    <property type="entry name" value="GroEL-like_apical_dom_sf"/>
</dbReference>
<dbReference type="Pfam" id="PF00394">
    <property type="entry name" value="Cu-oxidase"/>
    <property type="match status" value="1"/>
</dbReference>
<dbReference type="PANTHER" id="PTHR37179:SF1">
    <property type="entry name" value="TRANSGLYCOSYLASE"/>
    <property type="match status" value="1"/>
</dbReference>
<comment type="caution">
    <text evidence="5">The sequence shown here is derived from an EMBL/GenBank/DDBJ whole genome shotgun (WGS) entry which is preliminary data.</text>
</comment>
<dbReference type="Pfam" id="PF07732">
    <property type="entry name" value="Cu-oxidase_3"/>
    <property type="match status" value="1"/>
</dbReference>
<evidence type="ECO:0000259" key="4">
    <source>
        <dbReference type="Pfam" id="PF07732"/>
    </source>
</evidence>
<dbReference type="InterPro" id="IPR027410">
    <property type="entry name" value="TCP-1-like_intermed_sf"/>
</dbReference>
<dbReference type="InterPro" id="IPR008258">
    <property type="entry name" value="Transglycosylase_SLT_dom_1"/>
</dbReference>
<keyword evidence="6" id="KW-1185">Reference proteome</keyword>
<dbReference type="InterPro" id="IPR001117">
    <property type="entry name" value="Cu-oxidase_2nd"/>
</dbReference>
<dbReference type="Pfam" id="PF00118">
    <property type="entry name" value="Cpn60_TCP1"/>
    <property type="match status" value="1"/>
</dbReference>
<proteinExistence type="inferred from homology"/>
<evidence type="ECO:0000259" key="3">
    <source>
        <dbReference type="Pfam" id="PF01464"/>
    </source>
</evidence>
<feature type="domain" description="Transglycosylase SLT" evidence="3">
    <location>
        <begin position="124"/>
        <end position="176"/>
    </location>
</feature>
<dbReference type="Proteomes" id="UP000436088">
    <property type="component" value="Unassembled WGS sequence"/>
</dbReference>
<dbReference type="Gene3D" id="1.10.530.10">
    <property type="match status" value="1"/>
</dbReference>
<feature type="domain" description="Plastocyanin-like" evidence="2">
    <location>
        <begin position="323"/>
        <end position="370"/>
    </location>
</feature>